<gene>
    <name evidence="1" type="ORF">EWB00_010130</name>
</gene>
<reference evidence="1 2" key="1">
    <citation type="submission" date="2019-03" db="EMBL/GenBank/DDBJ databases">
        <title>An improved genome assembly of the fluke Schistosoma japonicum.</title>
        <authorList>
            <person name="Hu W."/>
            <person name="Luo F."/>
            <person name="Yin M."/>
            <person name="Mo X."/>
            <person name="Sun C."/>
            <person name="Wu Q."/>
            <person name="Zhu B."/>
            <person name="Xiang M."/>
            <person name="Wang J."/>
            <person name="Wang Y."/>
            <person name="Zhang T."/>
            <person name="Xu B."/>
            <person name="Zheng H."/>
            <person name="Feng Z."/>
        </authorList>
    </citation>
    <scope>NUCLEOTIDE SEQUENCE [LARGE SCALE GENOMIC DNA]</scope>
    <source>
        <strain evidence="1">HuSjv2</strain>
        <tissue evidence="1">Worms</tissue>
    </source>
</reference>
<dbReference type="Proteomes" id="UP000311919">
    <property type="component" value="Unassembled WGS sequence"/>
</dbReference>
<proteinExistence type="predicted"/>
<sequence>DQNKLENLIRSLSYNTELVVSLEKLTNSKNVSKDSTLINDLLIGSNEQFQQLNTWLADEESAKRKWL</sequence>
<keyword evidence="2" id="KW-1185">Reference proteome</keyword>
<dbReference type="EMBL" id="SKCS01000072">
    <property type="protein sequence ID" value="TNN18527.1"/>
    <property type="molecule type" value="Genomic_DNA"/>
</dbReference>
<accession>A0A4Z2DQ51</accession>
<organism evidence="1 2">
    <name type="scientific">Schistosoma japonicum</name>
    <name type="common">Blood fluke</name>
    <dbReference type="NCBI Taxonomy" id="6182"/>
    <lineage>
        <taxon>Eukaryota</taxon>
        <taxon>Metazoa</taxon>
        <taxon>Spiralia</taxon>
        <taxon>Lophotrochozoa</taxon>
        <taxon>Platyhelminthes</taxon>
        <taxon>Trematoda</taxon>
        <taxon>Digenea</taxon>
        <taxon>Strigeidida</taxon>
        <taxon>Schistosomatoidea</taxon>
        <taxon>Schistosomatidae</taxon>
        <taxon>Schistosoma</taxon>
    </lineage>
</organism>
<evidence type="ECO:0000313" key="2">
    <source>
        <dbReference type="Proteomes" id="UP000311919"/>
    </source>
</evidence>
<dbReference type="AlphaFoldDB" id="A0A4Z2DQ51"/>
<comment type="caution">
    <text evidence="1">The sequence shown here is derived from an EMBL/GenBank/DDBJ whole genome shotgun (WGS) entry which is preliminary data.</text>
</comment>
<name>A0A4Z2DQ51_SCHJA</name>
<feature type="non-terminal residue" evidence="1">
    <location>
        <position position="1"/>
    </location>
</feature>
<protein>
    <submittedName>
        <fullName evidence="1">Uncharacterized protein</fullName>
    </submittedName>
</protein>
<evidence type="ECO:0000313" key="1">
    <source>
        <dbReference type="EMBL" id="TNN18527.1"/>
    </source>
</evidence>
<feature type="non-terminal residue" evidence="1">
    <location>
        <position position="67"/>
    </location>
</feature>